<name>A0ABZ0THI2_9SPHI</name>
<feature type="chain" id="PRO_5047274590" evidence="1">
    <location>
        <begin position="20"/>
        <end position="151"/>
    </location>
</feature>
<evidence type="ECO:0000313" key="3">
    <source>
        <dbReference type="Proteomes" id="UP001324380"/>
    </source>
</evidence>
<dbReference type="SUPFAM" id="SSF54909">
    <property type="entry name" value="Dimeric alpha+beta barrel"/>
    <property type="match status" value="1"/>
</dbReference>
<dbReference type="Pfam" id="PF05336">
    <property type="entry name" value="rhaM"/>
    <property type="match status" value="1"/>
</dbReference>
<proteinExistence type="predicted"/>
<dbReference type="RefSeq" id="WP_321561428.1">
    <property type="nucleotide sequence ID" value="NZ_CP139558.1"/>
</dbReference>
<dbReference type="GO" id="GO:0062192">
    <property type="term" value="F:L-rhamnose mutarotase activity"/>
    <property type="evidence" value="ECO:0007669"/>
    <property type="project" value="UniProtKB-EC"/>
</dbReference>
<gene>
    <name evidence="2" type="ORF">SNE25_23365</name>
</gene>
<protein>
    <submittedName>
        <fullName evidence="2">L-rhamnose mutarotase</fullName>
        <ecNumber evidence="2">5.1.3.32</ecNumber>
    </submittedName>
</protein>
<dbReference type="Proteomes" id="UP001324380">
    <property type="component" value="Chromosome"/>
</dbReference>
<evidence type="ECO:0000313" key="2">
    <source>
        <dbReference type="EMBL" id="WPU92266.1"/>
    </source>
</evidence>
<evidence type="ECO:0000256" key="1">
    <source>
        <dbReference type="SAM" id="SignalP"/>
    </source>
</evidence>
<organism evidence="2 3">
    <name type="scientific">Mucilaginibacter sabulilitoris</name>
    <dbReference type="NCBI Taxonomy" id="1173583"/>
    <lineage>
        <taxon>Bacteria</taxon>
        <taxon>Pseudomonadati</taxon>
        <taxon>Bacteroidota</taxon>
        <taxon>Sphingobacteriia</taxon>
        <taxon>Sphingobacteriales</taxon>
        <taxon>Sphingobacteriaceae</taxon>
        <taxon>Mucilaginibacter</taxon>
    </lineage>
</organism>
<keyword evidence="1" id="KW-0732">Signal</keyword>
<dbReference type="EC" id="5.1.3.32" evidence="2"/>
<reference evidence="2 3" key="1">
    <citation type="submission" date="2023-11" db="EMBL/GenBank/DDBJ databases">
        <title>Analysis of the Genomes of Mucilaginibacter gossypii cycad 4 and M. sabulilitoris SNA2: microbes with the potential for plant growth promotion.</title>
        <authorList>
            <person name="Hirsch A.M."/>
            <person name="Humm E."/>
            <person name="Rubbi M."/>
            <person name="Del Vecchio G."/>
            <person name="Ha S.M."/>
            <person name="Pellegrini M."/>
            <person name="Gunsalus R.P."/>
        </authorList>
    </citation>
    <scope>NUCLEOTIDE SEQUENCE [LARGE SCALE GENOMIC DNA]</scope>
    <source>
        <strain evidence="2 3">SNA2</strain>
    </source>
</reference>
<dbReference type="PANTHER" id="PTHR34389:SF2">
    <property type="entry name" value="L-RHAMNOSE MUTAROTASE"/>
    <property type="match status" value="1"/>
</dbReference>
<feature type="signal peptide" evidence="1">
    <location>
        <begin position="1"/>
        <end position="19"/>
    </location>
</feature>
<sequence length="151" mass="17772">MNKIGLTSVFIMICCMYFAACNNAQQNKTLPQTTTADIAKVQRYGMVTGLKPEKMAYYKKLHAAVWPRVLRKIQECNIRNYSIYVQKIEGKYYLFSYFEYTGHNFNKDMAKMAADTTTQRWWKETNPAQIPLPEAAARKQIWQNMEEVFHY</sequence>
<dbReference type="InterPro" id="IPR008000">
    <property type="entry name" value="Rham/fucose_mutarotase"/>
</dbReference>
<keyword evidence="3" id="KW-1185">Reference proteome</keyword>
<dbReference type="EMBL" id="CP139558">
    <property type="protein sequence ID" value="WPU92266.1"/>
    <property type="molecule type" value="Genomic_DNA"/>
</dbReference>
<dbReference type="PANTHER" id="PTHR34389">
    <property type="entry name" value="L-RHAMNOSE MUTAROTASE"/>
    <property type="match status" value="1"/>
</dbReference>
<dbReference type="InterPro" id="IPR011008">
    <property type="entry name" value="Dimeric_a/b-barrel"/>
</dbReference>
<keyword evidence="2" id="KW-0413">Isomerase</keyword>
<accession>A0ABZ0THI2</accession>
<dbReference type="Gene3D" id="3.30.70.100">
    <property type="match status" value="1"/>
</dbReference>